<name>A0ABP8WCQ1_9PSEU</name>
<evidence type="ECO:0000256" key="1">
    <source>
        <dbReference type="SAM" id="MobiDB-lite"/>
    </source>
</evidence>
<feature type="region of interest" description="Disordered" evidence="1">
    <location>
        <begin position="1"/>
        <end position="24"/>
    </location>
</feature>
<evidence type="ECO:0000313" key="4">
    <source>
        <dbReference type="Proteomes" id="UP001500325"/>
    </source>
</evidence>
<dbReference type="RefSeq" id="WP_345380288.1">
    <property type="nucleotide sequence ID" value="NZ_BAABIC010000006.1"/>
</dbReference>
<accession>A0ABP8WCQ1</accession>
<evidence type="ECO:0000256" key="2">
    <source>
        <dbReference type="SAM" id="Phobius"/>
    </source>
</evidence>
<comment type="caution">
    <text evidence="3">The sequence shown here is derived from an EMBL/GenBank/DDBJ whole genome shotgun (WGS) entry which is preliminary data.</text>
</comment>
<sequence>MASTAHTVAAVADDRARSEADEYRQGEDRPLAGYVVVMGVFAALVASVAGILAATRRTVPTVSVKDLVLLTVATHKLSRTITKDAVTSPLRAPFARYSDTAGPSEVMEEPRTESSLRHSIGELLTCPFCLDLWIATGLTIGLVFAPRVTRLLTGTFTALTGADFLQLAYSAAQQAAE</sequence>
<organism evidence="3 4">
    <name type="scientific">Pseudonocardia yuanmonensis</name>
    <dbReference type="NCBI Taxonomy" id="1095914"/>
    <lineage>
        <taxon>Bacteria</taxon>
        <taxon>Bacillati</taxon>
        <taxon>Actinomycetota</taxon>
        <taxon>Actinomycetes</taxon>
        <taxon>Pseudonocardiales</taxon>
        <taxon>Pseudonocardiaceae</taxon>
        <taxon>Pseudonocardia</taxon>
    </lineage>
</organism>
<dbReference type="InterPro" id="IPR010773">
    <property type="entry name" value="Mycophage_PG1_Gp7"/>
</dbReference>
<proteinExistence type="predicted"/>
<dbReference type="Proteomes" id="UP001500325">
    <property type="component" value="Unassembled WGS sequence"/>
</dbReference>
<dbReference type="Pfam" id="PF07098">
    <property type="entry name" value="DUF1360"/>
    <property type="match status" value="1"/>
</dbReference>
<keyword evidence="2" id="KW-0812">Transmembrane</keyword>
<keyword evidence="2" id="KW-0472">Membrane</keyword>
<gene>
    <name evidence="3" type="ORF">GCM10023215_22420</name>
</gene>
<reference evidence="4" key="1">
    <citation type="journal article" date="2019" name="Int. J. Syst. Evol. Microbiol.">
        <title>The Global Catalogue of Microorganisms (GCM) 10K type strain sequencing project: providing services to taxonomists for standard genome sequencing and annotation.</title>
        <authorList>
            <consortium name="The Broad Institute Genomics Platform"/>
            <consortium name="The Broad Institute Genome Sequencing Center for Infectious Disease"/>
            <person name="Wu L."/>
            <person name="Ma J."/>
        </authorList>
    </citation>
    <scope>NUCLEOTIDE SEQUENCE [LARGE SCALE GENOMIC DNA]</scope>
    <source>
        <strain evidence="4">JCM 18055</strain>
    </source>
</reference>
<evidence type="ECO:0000313" key="3">
    <source>
        <dbReference type="EMBL" id="GAA4686442.1"/>
    </source>
</evidence>
<keyword evidence="4" id="KW-1185">Reference proteome</keyword>
<dbReference type="EMBL" id="BAABIC010000006">
    <property type="protein sequence ID" value="GAA4686442.1"/>
    <property type="molecule type" value="Genomic_DNA"/>
</dbReference>
<keyword evidence="2" id="KW-1133">Transmembrane helix</keyword>
<protein>
    <submittedName>
        <fullName evidence="3">DUF1360 domain-containing protein</fullName>
    </submittedName>
</protein>
<feature type="compositionally biased region" description="Basic and acidic residues" evidence="1">
    <location>
        <begin position="12"/>
        <end position="24"/>
    </location>
</feature>
<feature type="transmembrane region" description="Helical" evidence="2">
    <location>
        <begin position="31"/>
        <end position="55"/>
    </location>
</feature>